<dbReference type="RefSeq" id="WP_166585022.1">
    <property type="nucleotide sequence ID" value="NZ_WWEO01000040.1"/>
</dbReference>
<evidence type="ECO:0000313" key="5">
    <source>
        <dbReference type="EMBL" id="NCD69042.1"/>
    </source>
</evidence>
<dbReference type="Gene3D" id="2.40.100.10">
    <property type="entry name" value="Cyclophilin-like"/>
    <property type="match status" value="1"/>
</dbReference>
<organism evidence="5 6">
    <name type="scientific">Mucilaginibacter agri</name>
    <dbReference type="NCBI Taxonomy" id="2695265"/>
    <lineage>
        <taxon>Bacteria</taxon>
        <taxon>Pseudomonadati</taxon>
        <taxon>Bacteroidota</taxon>
        <taxon>Sphingobacteriia</taxon>
        <taxon>Sphingobacteriales</taxon>
        <taxon>Sphingobacteriaceae</taxon>
        <taxon>Mucilaginibacter</taxon>
    </lineage>
</organism>
<keyword evidence="1" id="KW-0547">Nucleotide-binding</keyword>
<dbReference type="SUPFAM" id="SSF50891">
    <property type="entry name" value="Cyclophilin-like"/>
    <property type="match status" value="1"/>
</dbReference>
<keyword evidence="6" id="KW-1185">Reference proteome</keyword>
<dbReference type="NCBIfam" id="TIGR00724">
    <property type="entry name" value="urea_amlyse_rel"/>
    <property type="match status" value="1"/>
</dbReference>
<dbReference type="InterPro" id="IPR052708">
    <property type="entry name" value="PxpC"/>
</dbReference>
<protein>
    <submittedName>
        <fullName evidence="5">5-oxoprolinase/urea amidolyase family protein</fullName>
    </submittedName>
</protein>
<feature type="domain" description="Carboxyltransferase" evidence="4">
    <location>
        <begin position="24"/>
        <end position="317"/>
    </location>
</feature>
<dbReference type="PANTHER" id="PTHR43309">
    <property type="entry name" value="5-OXOPROLINASE SUBUNIT C"/>
    <property type="match status" value="1"/>
</dbReference>
<proteinExistence type="predicted"/>
<dbReference type="InterPro" id="IPR003778">
    <property type="entry name" value="CT_A_B"/>
</dbReference>
<name>A0A965ZFA6_9SPHI</name>
<dbReference type="GO" id="GO:0016787">
    <property type="term" value="F:hydrolase activity"/>
    <property type="evidence" value="ECO:0007669"/>
    <property type="project" value="UniProtKB-KW"/>
</dbReference>
<dbReference type="PANTHER" id="PTHR43309:SF5">
    <property type="entry name" value="5-OXOPROLINASE SUBUNIT C"/>
    <property type="match status" value="1"/>
</dbReference>
<evidence type="ECO:0000259" key="4">
    <source>
        <dbReference type="SMART" id="SM00797"/>
    </source>
</evidence>
<dbReference type="Pfam" id="PF02626">
    <property type="entry name" value="CT_A_B"/>
    <property type="match status" value="1"/>
</dbReference>
<comment type="caution">
    <text evidence="5">The sequence shown here is derived from an EMBL/GenBank/DDBJ whole genome shotgun (WGS) entry which is preliminary data.</text>
</comment>
<dbReference type="InterPro" id="IPR029000">
    <property type="entry name" value="Cyclophilin-like_dom_sf"/>
</dbReference>
<evidence type="ECO:0000256" key="3">
    <source>
        <dbReference type="ARBA" id="ARBA00022840"/>
    </source>
</evidence>
<accession>A0A965ZFA6</accession>
<dbReference type="AlphaFoldDB" id="A0A965ZFA6"/>
<dbReference type="SMART" id="SM00797">
    <property type="entry name" value="AHS2"/>
    <property type="match status" value="1"/>
</dbReference>
<evidence type="ECO:0000256" key="1">
    <source>
        <dbReference type="ARBA" id="ARBA00022741"/>
    </source>
</evidence>
<keyword evidence="2" id="KW-0378">Hydrolase</keyword>
<keyword evidence="3" id="KW-0067">ATP-binding</keyword>
<gene>
    <name evidence="5" type="ORF">GSY63_06715</name>
</gene>
<reference evidence="5" key="2">
    <citation type="submission" date="2020-10" db="EMBL/GenBank/DDBJ databases">
        <title>Mucilaginibacter sp. nov., isolated from soil.</title>
        <authorList>
            <person name="Jeon C.O."/>
        </authorList>
    </citation>
    <scope>NUCLEOTIDE SEQUENCE</scope>
    <source>
        <strain evidence="5">R11</strain>
    </source>
</reference>
<dbReference type="GO" id="GO:0005524">
    <property type="term" value="F:ATP binding"/>
    <property type="evidence" value="ECO:0007669"/>
    <property type="project" value="UniProtKB-KW"/>
</dbReference>
<dbReference type="EMBL" id="WWEO01000040">
    <property type="protein sequence ID" value="NCD69042.1"/>
    <property type="molecule type" value="Genomic_DNA"/>
</dbReference>
<evidence type="ECO:0000313" key="6">
    <source>
        <dbReference type="Proteomes" id="UP000638732"/>
    </source>
</evidence>
<evidence type="ECO:0000256" key="2">
    <source>
        <dbReference type="ARBA" id="ARBA00022801"/>
    </source>
</evidence>
<reference evidence="5" key="1">
    <citation type="submission" date="2020-01" db="EMBL/GenBank/DDBJ databases">
        <authorList>
            <person name="Seo Y.L."/>
        </authorList>
    </citation>
    <scope>NUCLEOTIDE SEQUENCE</scope>
    <source>
        <strain evidence="5">R11</strain>
    </source>
</reference>
<dbReference type="Proteomes" id="UP000638732">
    <property type="component" value="Unassembled WGS sequence"/>
</dbReference>
<sequence>MQIRIVKPGILSTVQDLGRMQYLSQAVPVSGVMDSLSARTANMALGNPDNAAVIEFTYADAEFIAESDLLLAYAGDGAILQAGETVILEERPYFIPAGTSIQLVNNPTGSRTYLAIAGGFDVPEVLGSRSTYITAGLGGFKGRALQMGDVLTASDNLSYTSTKILSSLKGAHINFAHWSIARRMFQPADNKRIRIVPAHEFNWFHGISIVNFLSEGYTLGQRSNRMGYHLEGGPINRIIKNELLSTGVTPGTIQVAGDGTMVMLMADCQTTGGYPRIAQVASVDMPLCGQFKPGDTIYFEDISRQTAEMLYIEREAELLQLREAIRLKYL</sequence>